<dbReference type="Pfam" id="PF00924">
    <property type="entry name" value="MS_channel_2nd"/>
    <property type="match status" value="1"/>
</dbReference>
<feature type="transmembrane region" description="Helical" evidence="7">
    <location>
        <begin position="64"/>
        <end position="82"/>
    </location>
</feature>
<dbReference type="Gene3D" id="2.30.30.60">
    <property type="match status" value="1"/>
</dbReference>
<dbReference type="Gene3D" id="3.30.70.100">
    <property type="match status" value="1"/>
</dbReference>
<evidence type="ECO:0000313" key="11">
    <source>
        <dbReference type="EMBL" id="MBM7646933.1"/>
    </source>
</evidence>
<evidence type="ECO:0000256" key="2">
    <source>
        <dbReference type="ARBA" id="ARBA00008017"/>
    </source>
</evidence>
<dbReference type="Pfam" id="PF21088">
    <property type="entry name" value="MS_channel_1st"/>
    <property type="match status" value="1"/>
</dbReference>
<dbReference type="InterPro" id="IPR006686">
    <property type="entry name" value="MscS_channel_CS"/>
</dbReference>
<comment type="caution">
    <text evidence="11">The sequence shown here is derived from an EMBL/GenBank/DDBJ whole genome shotgun (WGS) entry which is preliminary data.</text>
</comment>
<dbReference type="Proteomes" id="UP000808914">
    <property type="component" value="Unassembled WGS sequence"/>
</dbReference>
<dbReference type="InterPro" id="IPR045042">
    <property type="entry name" value="YnaI-like"/>
</dbReference>
<evidence type="ECO:0000256" key="4">
    <source>
        <dbReference type="ARBA" id="ARBA00022692"/>
    </source>
</evidence>
<evidence type="ECO:0000259" key="8">
    <source>
        <dbReference type="Pfam" id="PF00924"/>
    </source>
</evidence>
<dbReference type="EMBL" id="JAFBER010000034">
    <property type="protein sequence ID" value="MBM7646933.1"/>
    <property type="molecule type" value="Genomic_DNA"/>
</dbReference>
<organism evidence="11 12">
    <name type="scientific">Scopulibacillus daqui</name>
    <dbReference type="NCBI Taxonomy" id="1469162"/>
    <lineage>
        <taxon>Bacteria</taxon>
        <taxon>Bacillati</taxon>
        <taxon>Bacillota</taxon>
        <taxon>Bacilli</taxon>
        <taxon>Bacillales</taxon>
        <taxon>Sporolactobacillaceae</taxon>
        <taxon>Scopulibacillus</taxon>
    </lineage>
</organism>
<evidence type="ECO:0000259" key="10">
    <source>
        <dbReference type="Pfam" id="PF21088"/>
    </source>
</evidence>
<dbReference type="Gene3D" id="1.10.287.1260">
    <property type="match status" value="1"/>
</dbReference>
<feature type="domain" description="Mechanosensitive ion channel MscS C-terminal" evidence="9">
    <location>
        <begin position="256"/>
        <end position="338"/>
    </location>
</feature>
<dbReference type="SUPFAM" id="SSF50182">
    <property type="entry name" value="Sm-like ribonucleoproteins"/>
    <property type="match status" value="1"/>
</dbReference>
<dbReference type="InterPro" id="IPR006685">
    <property type="entry name" value="MscS_channel_2nd"/>
</dbReference>
<feature type="transmembrane region" description="Helical" evidence="7">
    <location>
        <begin position="132"/>
        <end position="153"/>
    </location>
</feature>
<feature type="domain" description="Mechanosensitive ion channel transmembrane helices 2/3" evidence="10">
    <location>
        <begin position="139"/>
        <end position="180"/>
    </location>
</feature>
<evidence type="ECO:0000256" key="5">
    <source>
        <dbReference type="ARBA" id="ARBA00022989"/>
    </source>
</evidence>
<evidence type="ECO:0000313" key="12">
    <source>
        <dbReference type="Proteomes" id="UP000808914"/>
    </source>
</evidence>
<protein>
    <submittedName>
        <fullName evidence="11">MscS family membrane protein</fullName>
    </submittedName>
</protein>
<keyword evidence="5 7" id="KW-1133">Transmembrane helix</keyword>
<keyword evidence="6 7" id="KW-0472">Membrane</keyword>
<dbReference type="InterPro" id="IPR011066">
    <property type="entry name" value="MscS_channel_C_sf"/>
</dbReference>
<proteinExistence type="inferred from homology"/>
<keyword evidence="12" id="KW-1185">Reference proteome</keyword>
<dbReference type="InterPro" id="IPR011014">
    <property type="entry name" value="MscS_channel_TM-2"/>
</dbReference>
<dbReference type="PROSITE" id="PS01246">
    <property type="entry name" value="UPF0003"/>
    <property type="match status" value="1"/>
</dbReference>
<dbReference type="PANTHER" id="PTHR43634:SF2">
    <property type="entry name" value="LOW CONDUCTANCE MECHANOSENSITIVE CHANNEL YNAI"/>
    <property type="match status" value="1"/>
</dbReference>
<comment type="subcellular location">
    <subcellularLocation>
        <location evidence="1">Cell membrane</location>
        <topology evidence="1">Multi-pass membrane protein</topology>
    </subcellularLocation>
</comment>
<feature type="transmembrane region" description="Helical" evidence="7">
    <location>
        <begin position="17"/>
        <end position="43"/>
    </location>
</feature>
<reference evidence="11 12" key="1">
    <citation type="submission" date="2021-01" db="EMBL/GenBank/DDBJ databases">
        <title>Genomic Encyclopedia of Type Strains, Phase IV (KMG-IV): sequencing the most valuable type-strain genomes for metagenomic binning, comparative biology and taxonomic classification.</title>
        <authorList>
            <person name="Goeker M."/>
        </authorList>
    </citation>
    <scope>NUCLEOTIDE SEQUENCE [LARGE SCALE GENOMIC DNA]</scope>
    <source>
        <strain evidence="11 12">DSM 28236</strain>
    </source>
</reference>
<evidence type="ECO:0000256" key="7">
    <source>
        <dbReference type="SAM" id="Phobius"/>
    </source>
</evidence>
<dbReference type="PANTHER" id="PTHR43634">
    <property type="entry name" value="OW CONDUCTANCE MECHANOSENSITIVE CHANNEL"/>
    <property type="match status" value="1"/>
</dbReference>
<keyword evidence="4 7" id="KW-0812">Transmembrane</keyword>
<evidence type="ECO:0000256" key="3">
    <source>
        <dbReference type="ARBA" id="ARBA00022475"/>
    </source>
</evidence>
<dbReference type="SUPFAM" id="SSF82689">
    <property type="entry name" value="Mechanosensitive channel protein MscS (YggB), C-terminal domain"/>
    <property type="match status" value="1"/>
</dbReference>
<evidence type="ECO:0000256" key="1">
    <source>
        <dbReference type="ARBA" id="ARBA00004651"/>
    </source>
</evidence>
<gene>
    <name evidence="11" type="ORF">JOD45_003168</name>
</gene>
<sequence>MKDYITNFITHIPFKDIGIACLIFLVFFFIGKIFSKYILEFIIKIIPKKYQRIDDYVIQSFKKPVSLFLIMTGLYLALHYLPLSDHTIYYITKIYRSMIIILIGGGLFKFSNATEILFNHVSTRLNLQFNKIIIPFLTKAIKFIVAALMLAALANEWGFNIDGLVAGLGLGGLAISLAAKDTLGNLFGGLVIITESPFTIDDWIQTPSVEGTVEDINFRSTKIRTFTQAVVTVPNSRLVNEPITNWSRMGKRRVLFNLKLDIHTPKEKMVKCAANIREMLKARDDIDQETILVHFHQFSSASLDIQVYFFTKTTTYDEWLIVNEEVNTEILAILENLEIDLAVPIQKTYNMEGFPSFKKNTVQARENEFTMEQERTHSQ</sequence>
<evidence type="ECO:0000256" key="6">
    <source>
        <dbReference type="ARBA" id="ARBA00023136"/>
    </source>
</evidence>
<accession>A0ABS2Q3Q3</accession>
<dbReference type="InterPro" id="IPR049142">
    <property type="entry name" value="MS_channel_1st"/>
</dbReference>
<feature type="transmembrane region" description="Helical" evidence="7">
    <location>
        <begin position="94"/>
        <end position="111"/>
    </location>
</feature>
<dbReference type="SUPFAM" id="SSF82861">
    <property type="entry name" value="Mechanosensitive channel protein MscS (YggB), transmembrane region"/>
    <property type="match status" value="1"/>
</dbReference>
<dbReference type="InterPro" id="IPR010920">
    <property type="entry name" value="LSM_dom_sf"/>
</dbReference>
<dbReference type="InterPro" id="IPR049278">
    <property type="entry name" value="MS_channel_C"/>
</dbReference>
<comment type="similarity">
    <text evidence="2">Belongs to the MscS (TC 1.A.23) family.</text>
</comment>
<dbReference type="RefSeq" id="WP_380897083.1">
    <property type="nucleotide sequence ID" value="NZ_JBHLTV010000011.1"/>
</dbReference>
<feature type="domain" description="Mechanosensitive ion channel MscS" evidence="8">
    <location>
        <begin position="181"/>
        <end position="248"/>
    </location>
</feature>
<dbReference type="Pfam" id="PF21082">
    <property type="entry name" value="MS_channel_3rd"/>
    <property type="match status" value="1"/>
</dbReference>
<dbReference type="InterPro" id="IPR023408">
    <property type="entry name" value="MscS_beta-dom_sf"/>
</dbReference>
<name>A0ABS2Q3Q3_9BACL</name>
<feature type="transmembrane region" description="Helical" evidence="7">
    <location>
        <begin position="159"/>
        <end position="179"/>
    </location>
</feature>
<evidence type="ECO:0000259" key="9">
    <source>
        <dbReference type="Pfam" id="PF21082"/>
    </source>
</evidence>
<keyword evidence="3" id="KW-1003">Cell membrane</keyword>